<name>A0A699KQ06_TANCI</name>
<comment type="caution">
    <text evidence="1">The sequence shown here is derived from an EMBL/GenBank/DDBJ whole genome shotgun (WGS) entry which is preliminary data.</text>
</comment>
<dbReference type="EMBL" id="BKCJ010542724">
    <property type="protein sequence ID" value="GFB05713.1"/>
    <property type="molecule type" value="Genomic_DNA"/>
</dbReference>
<evidence type="ECO:0000313" key="1">
    <source>
        <dbReference type="EMBL" id="GFB05713.1"/>
    </source>
</evidence>
<accession>A0A699KQ06</accession>
<sequence>NSLISKTCAKDFVLQSSLPQLQLGIIYPNLIQLTITPDLEASRAHGFVHLLLELQSFAYGNPIS</sequence>
<proteinExistence type="predicted"/>
<organism evidence="1">
    <name type="scientific">Tanacetum cinerariifolium</name>
    <name type="common">Dalmatian daisy</name>
    <name type="synonym">Chrysanthemum cinerariifolium</name>
    <dbReference type="NCBI Taxonomy" id="118510"/>
    <lineage>
        <taxon>Eukaryota</taxon>
        <taxon>Viridiplantae</taxon>
        <taxon>Streptophyta</taxon>
        <taxon>Embryophyta</taxon>
        <taxon>Tracheophyta</taxon>
        <taxon>Spermatophyta</taxon>
        <taxon>Magnoliopsida</taxon>
        <taxon>eudicotyledons</taxon>
        <taxon>Gunneridae</taxon>
        <taxon>Pentapetalae</taxon>
        <taxon>asterids</taxon>
        <taxon>campanulids</taxon>
        <taxon>Asterales</taxon>
        <taxon>Asteraceae</taxon>
        <taxon>Asteroideae</taxon>
        <taxon>Anthemideae</taxon>
        <taxon>Anthemidinae</taxon>
        <taxon>Tanacetum</taxon>
    </lineage>
</organism>
<feature type="non-terminal residue" evidence="1">
    <location>
        <position position="1"/>
    </location>
</feature>
<gene>
    <name evidence="1" type="ORF">Tci_677684</name>
</gene>
<dbReference type="AlphaFoldDB" id="A0A699KQ06"/>
<protein>
    <submittedName>
        <fullName evidence="1">Uncharacterized protein</fullName>
    </submittedName>
</protein>
<reference evidence="1" key="1">
    <citation type="journal article" date="2019" name="Sci. Rep.">
        <title>Draft genome of Tanacetum cinerariifolium, the natural source of mosquito coil.</title>
        <authorList>
            <person name="Yamashiro T."/>
            <person name="Shiraishi A."/>
            <person name="Satake H."/>
            <person name="Nakayama K."/>
        </authorList>
    </citation>
    <scope>NUCLEOTIDE SEQUENCE</scope>
</reference>